<evidence type="ECO:0000256" key="4">
    <source>
        <dbReference type="SAM" id="SignalP"/>
    </source>
</evidence>
<dbReference type="PANTHER" id="PTHR10742">
    <property type="entry name" value="FLAVIN MONOAMINE OXIDASE"/>
    <property type="match status" value="1"/>
</dbReference>
<feature type="binding site" evidence="3">
    <location>
        <position position="52"/>
    </location>
    <ligand>
        <name>FAD</name>
        <dbReference type="ChEBI" id="CHEBI:57692"/>
    </ligand>
</feature>
<dbReference type="Gene3D" id="3.50.50.60">
    <property type="entry name" value="FAD/NAD(P)-binding domain"/>
    <property type="match status" value="1"/>
</dbReference>
<feature type="binding site" evidence="3">
    <location>
        <position position="355"/>
    </location>
    <ligand>
        <name>substrate</name>
    </ligand>
</feature>
<dbReference type="SUPFAM" id="SSF54373">
    <property type="entry name" value="FAD-linked reductases, C-terminal domain"/>
    <property type="match status" value="1"/>
</dbReference>
<protein>
    <submittedName>
        <fullName evidence="6">FAD-dependent oxidoreductase</fullName>
    </submittedName>
</protein>
<keyword evidence="4" id="KW-0732">Signal</keyword>
<dbReference type="AlphaFoldDB" id="A0A4Q1QKR4"/>
<evidence type="ECO:0000256" key="2">
    <source>
        <dbReference type="ARBA" id="ARBA00023002"/>
    </source>
</evidence>
<dbReference type="InterPro" id="IPR036188">
    <property type="entry name" value="FAD/NAD-bd_sf"/>
</dbReference>
<comment type="caution">
    <text evidence="6">The sequence shown here is derived from an EMBL/GenBank/DDBJ whole genome shotgun (WGS) entry which is preliminary data.</text>
</comment>
<keyword evidence="2" id="KW-0560">Oxidoreductase</keyword>
<dbReference type="SUPFAM" id="SSF51905">
    <property type="entry name" value="FAD/NAD(P)-binding domain"/>
    <property type="match status" value="1"/>
</dbReference>
<dbReference type="GO" id="GO:0016491">
    <property type="term" value="F:oxidoreductase activity"/>
    <property type="evidence" value="ECO:0007669"/>
    <property type="project" value="UniProtKB-KW"/>
</dbReference>
<dbReference type="InterPro" id="IPR050281">
    <property type="entry name" value="Flavin_monoamine_oxidase"/>
</dbReference>
<evidence type="ECO:0000313" key="6">
    <source>
        <dbReference type="EMBL" id="RXS61615.1"/>
    </source>
</evidence>
<feature type="signal peptide" evidence="4">
    <location>
        <begin position="1"/>
        <end position="27"/>
    </location>
</feature>
<evidence type="ECO:0000259" key="5">
    <source>
        <dbReference type="Pfam" id="PF01593"/>
    </source>
</evidence>
<evidence type="ECO:0000256" key="1">
    <source>
        <dbReference type="ARBA" id="ARBA00001974"/>
    </source>
</evidence>
<dbReference type="EMBL" id="SDIF01000101">
    <property type="protein sequence ID" value="RXS61615.1"/>
    <property type="molecule type" value="Genomic_DNA"/>
</dbReference>
<proteinExistence type="predicted"/>
<feature type="domain" description="Amine oxidase" evidence="5">
    <location>
        <begin position="51"/>
        <end position="461"/>
    </location>
</feature>
<evidence type="ECO:0000256" key="3">
    <source>
        <dbReference type="PIRSR" id="PIRSR601613-1"/>
    </source>
</evidence>
<dbReference type="Pfam" id="PF01593">
    <property type="entry name" value="Amino_oxidase"/>
    <property type="match status" value="1"/>
</dbReference>
<reference evidence="6 7" key="1">
    <citation type="submission" date="2019-01" db="EMBL/GenBank/DDBJ databases">
        <title>Draft genome sequences of the type strain Streptomyces sioyaensis DSM 40032 and its novel strain, TM32, a thermotolerant antibiotics-producing actinobacterium.</title>
        <authorList>
            <person name="Nakaew N."/>
            <person name="Lumyong S."/>
            <person name="Sloan W.T."/>
            <person name="Sungthong R."/>
        </authorList>
    </citation>
    <scope>NUCLEOTIDE SEQUENCE [LARGE SCALE GENOMIC DNA]</scope>
    <source>
        <strain evidence="6 7">DSM 40032</strain>
    </source>
</reference>
<dbReference type="Proteomes" id="UP000289482">
    <property type="component" value="Unassembled WGS sequence"/>
</dbReference>
<dbReference type="InterPro" id="IPR002937">
    <property type="entry name" value="Amino_oxidase"/>
</dbReference>
<evidence type="ECO:0000313" key="7">
    <source>
        <dbReference type="Proteomes" id="UP000289482"/>
    </source>
</evidence>
<dbReference type="Gene3D" id="3.90.660.10">
    <property type="match status" value="1"/>
</dbReference>
<accession>A0A4Q1QKR4</accession>
<organism evidence="6 7">
    <name type="scientific">Streptomyces sioyaensis</name>
    <dbReference type="NCBI Taxonomy" id="67364"/>
    <lineage>
        <taxon>Bacteria</taxon>
        <taxon>Bacillati</taxon>
        <taxon>Actinomycetota</taxon>
        <taxon>Actinomycetes</taxon>
        <taxon>Kitasatosporales</taxon>
        <taxon>Streptomycetaceae</taxon>
        <taxon>Streptomyces</taxon>
    </lineage>
</organism>
<dbReference type="PRINTS" id="PR00757">
    <property type="entry name" value="AMINEOXDASEF"/>
</dbReference>
<gene>
    <name evidence="6" type="ORF">EST54_26395</name>
</gene>
<feature type="binding site" evidence="3">
    <location>
        <position position="247"/>
    </location>
    <ligand>
        <name>FAD</name>
        <dbReference type="ChEBI" id="CHEBI:57692"/>
    </ligand>
</feature>
<feature type="binding site" evidence="3">
    <location>
        <begin position="71"/>
        <end position="72"/>
    </location>
    <ligand>
        <name>FAD</name>
        <dbReference type="ChEBI" id="CHEBI:57692"/>
    </ligand>
</feature>
<dbReference type="PANTHER" id="PTHR10742:SF410">
    <property type="entry name" value="LYSINE-SPECIFIC HISTONE DEMETHYLASE 2"/>
    <property type="match status" value="1"/>
</dbReference>
<feature type="chain" id="PRO_5039246897" evidence="4">
    <location>
        <begin position="28"/>
        <end position="463"/>
    </location>
</feature>
<keyword evidence="7" id="KW-1185">Reference proteome</keyword>
<dbReference type="PROSITE" id="PS51257">
    <property type="entry name" value="PROKAR_LIPOPROTEIN"/>
    <property type="match status" value="1"/>
</dbReference>
<name>A0A4Q1QKR4_9ACTN</name>
<dbReference type="InterPro" id="IPR001613">
    <property type="entry name" value="Flavin_amine_oxidase"/>
</dbReference>
<sequence>MHRRRFLQNMGLSLPGLAALTSLSACKVSATDANTSASSEGERVIVVGAGISGLAAARHLAEQGEDVVVLEARNRIGGRIWTSEKWAGVPLDLGASWIHGIDGNPIAALAAKAKARTVVTNPDSSTEYLADGSEVDDARAKAIERWQSKMEDALASYQEGTDKDASVRSVVERALDWSSLSDDDKTLVSFGLNDYEHEYAGSVGQMSALHFDSGADIKGKDVLFTGGYRQITDLLARGLSIRTGHVVEHIDWDSSGVTVGTNKGTFHADHVVVTLPLGVLQSGAVKFGSSLPASKRTAIDKLGMGVLNKCYLRFPKVFWPGTDWMTYVPDVDKYGQWEQWINISRPTRQPVLLGFNAADFGRTIEGWSDTQIVNSAMGTLKTIFGSDIPAPVGYQITRWASDPYAQGSYSFNKINSTPAMRDHLAASVDDRVHFAGEATHRDSYQTVHGAYLSGIRAAKEIAD</sequence>
<comment type="cofactor">
    <cofactor evidence="1">
        <name>FAD</name>
        <dbReference type="ChEBI" id="CHEBI:57692"/>
    </cofactor>
</comment>